<keyword evidence="3" id="KW-1185">Reference proteome</keyword>
<dbReference type="PANTHER" id="PTHR43157">
    <property type="entry name" value="PHOSPHATIDYLINOSITOL-GLYCAN BIOSYNTHESIS CLASS F PROTEIN-RELATED"/>
    <property type="match status" value="1"/>
</dbReference>
<protein>
    <recommendedName>
        <fullName evidence="4">SDR family NAD(P)-dependent oxidoreductase</fullName>
    </recommendedName>
</protein>
<dbReference type="RefSeq" id="WP_201244344.1">
    <property type="nucleotide sequence ID" value="NZ_NHSF01000031.1"/>
</dbReference>
<dbReference type="Gene3D" id="3.40.50.720">
    <property type="entry name" value="NAD(P)-binding Rossmann-like Domain"/>
    <property type="match status" value="2"/>
</dbReference>
<organism evidence="2 3">
    <name type="scientific">Halochromatium salexigens</name>
    <name type="common">Chromatium salexigens</name>
    <dbReference type="NCBI Taxonomy" id="49447"/>
    <lineage>
        <taxon>Bacteria</taxon>
        <taxon>Pseudomonadati</taxon>
        <taxon>Pseudomonadota</taxon>
        <taxon>Gammaproteobacteria</taxon>
        <taxon>Chromatiales</taxon>
        <taxon>Chromatiaceae</taxon>
        <taxon>Halochromatium</taxon>
    </lineage>
</organism>
<gene>
    <name evidence="2" type="ORF">CCR82_05150</name>
</gene>
<reference evidence="2" key="2">
    <citation type="journal article" date="2020" name="Microorganisms">
        <title>Osmotic Adaptation and Compatible Solute Biosynthesis of Phototrophic Bacteria as Revealed from Genome Analyses.</title>
        <authorList>
            <person name="Imhoff J.F."/>
            <person name="Rahn T."/>
            <person name="Kunzel S."/>
            <person name="Keller A."/>
            <person name="Neulinger S.C."/>
        </authorList>
    </citation>
    <scope>NUCLEOTIDE SEQUENCE</scope>
    <source>
        <strain evidence="2">DSM 4395</strain>
    </source>
</reference>
<dbReference type="EMBL" id="NHSF01000031">
    <property type="protein sequence ID" value="MBK5929929.1"/>
    <property type="molecule type" value="Genomic_DNA"/>
</dbReference>
<evidence type="ECO:0000313" key="3">
    <source>
        <dbReference type="Proteomes" id="UP001296967"/>
    </source>
</evidence>
<dbReference type="GO" id="GO:0016491">
    <property type="term" value="F:oxidoreductase activity"/>
    <property type="evidence" value="ECO:0007669"/>
    <property type="project" value="UniProtKB-KW"/>
</dbReference>
<dbReference type="InterPro" id="IPR036291">
    <property type="entry name" value="NAD(P)-bd_dom_sf"/>
</dbReference>
<proteinExistence type="predicted"/>
<evidence type="ECO:0000313" key="2">
    <source>
        <dbReference type="EMBL" id="MBK5929929.1"/>
    </source>
</evidence>
<dbReference type="AlphaFoldDB" id="A0AAJ0UEF2"/>
<dbReference type="PANTHER" id="PTHR43157:SF59">
    <property type="entry name" value="RETINOL DEHYDROGENASE 13"/>
    <property type="match status" value="1"/>
</dbReference>
<evidence type="ECO:0008006" key="4">
    <source>
        <dbReference type="Google" id="ProtNLM"/>
    </source>
</evidence>
<accession>A0AAJ0UEF2</accession>
<dbReference type="Proteomes" id="UP001296967">
    <property type="component" value="Unassembled WGS sequence"/>
</dbReference>
<comment type="caution">
    <text evidence="2">The sequence shown here is derived from an EMBL/GenBank/DDBJ whole genome shotgun (WGS) entry which is preliminary data.</text>
</comment>
<keyword evidence="1" id="KW-0560">Oxidoreductase</keyword>
<dbReference type="SUPFAM" id="SSF51735">
    <property type="entry name" value="NAD(P)-binding Rossmann-fold domains"/>
    <property type="match status" value="1"/>
</dbReference>
<name>A0AAJ0UEF2_HALSE</name>
<sequence>MTDDLRGHVALVTGATDGIGRLTASRLSARRTTVLVHGRSREQDKGGARVVMVASAAQAEIDFDDLMLTRGYDGKRAYAQSKLALVMATMELADELKSQGVTVNALHPGSLLNTKMVRQGFGSALGPAEAGAEAEERLATAPMLADITGAYFDRMDQAEPEVQARDDEARRRLMGMIDQLAEAA</sequence>
<dbReference type="Pfam" id="PF00106">
    <property type="entry name" value="adh_short"/>
    <property type="match status" value="1"/>
</dbReference>
<reference evidence="2" key="1">
    <citation type="submission" date="2017-05" db="EMBL/GenBank/DDBJ databases">
        <authorList>
            <person name="Imhoff J.F."/>
            <person name="Rahn T."/>
            <person name="Kuenzel S."/>
            <person name="Neulinger S.C."/>
        </authorList>
    </citation>
    <scope>NUCLEOTIDE SEQUENCE</scope>
    <source>
        <strain evidence="2">DSM 4395</strain>
    </source>
</reference>
<dbReference type="InterPro" id="IPR002347">
    <property type="entry name" value="SDR_fam"/>
</dbReference>
<evidence type="ECO:0000256" key="1">
    <source>
        <dbReference type="ARBA" id="ARBA00023002"/>
    </source>
</evidence>